<sequence>MDTFKINVEQSKLLGSALRVKILALLADEPKTAKQVADLLEKSPGSVHYHVQLLFKGGLLKIVNTQEIGGIVEKYYQAVAKNFSPENQHTPPEDSISSTRLTTNLLLTKVQSVQFLEELNQVVEKWAKVLPPKKEEQHEYGVEMMLWEKKSTKDEEEE</sequence>
<name>A0ABW4LRM7_9BACI</name>
<dbReference type="Pfam" id="PF12840">
    <property type="entry name" value="HTH_20"/>
    <property type="match status" value="1"/>
</dbReference>
<gene>
    <name evidence="2" type="ORF">ACFSCX_14910</name>
</gene>
<dbReference type="InterPro" id="IPR036388">
    <property type="entry name" value="WH-like_DNA-bd_sf"/>
</dbReference>
<evidence type="ECO:0000313" key="3">
    <source>
        <dbReference type="Proteomes" id="UP001597214"/>
    </source>
</evidence>
<organism evidence="2 3">
    <name type="scientific">Bacillus salitolerans</name>
    <dbReference type="NCBI Taxonomy" id="1437434"/>
    <lineage>
        <taxon>Bacteria</taxon>
        <taxon>Bacillati</taxon>
        <taxon>Bacillota</taxon>
        <taxon>Bacilli</taxon>
        <taxon>Bacillales</taxon>
        <taxon>Bacillaceae</taxon>
        <taxon>Bacillus</taxon>
    </lineage>
</organism>
<dbReference type="Proteomes" id="UP001597214">
    <property type="component" value="Unassembled WGS sequence"/>
</dbReference>
<evidence type="ECO:0000313" key="2">
    <source>
        <dbReference type="EMBL" id="MFD1737825.1"/>
    </source>
</evidence>
<keyword evidence="3" id="KW-1185">Reference proteome</keyword>
<reference evidence="3" key="1">
    <citation type="journal article" date="2019" name="Int. J. Syst. Evol. Microbiol.">
        <title>The Global Catalogue of Microorganisms (GCM) 10K type strain sequencing project: providing services to taxonomists for standard genome sequencing and annotation.</title>
        <authorList>
            <consortium name="The Broad Institute Genomics Platform"/>
            <consortium name="The Broad Institute Genome Sequencing Center for Infectious Disease"/>
            <person name="Wu L."/>
            <person name="Ma J."/>
        </authorList>
    </citation>
    <scope>NUCLEOTIDE SEQUENCE [LARGE SCALE GENOMIC DNA]</scope>
    <source>
        <strain evidence="3">CCUG 49339</strain>
    </source>
</reference>
<dbReference type="EMBL" id="JBHUEM010000024">
    <property type="protein sequence ID" value="MFD1737825.1"/>
    <property type="molecule type" value="Genomic_DNA"/>
</dbReference>
<dbReference type="InterPro" id="IPR036390">
    <property type="entry name" value="WH_DNA-bd_sf"/>
</dbReference>
<dbReference type="CDD" id="cd00090">
    <property type="entry name" value="HTH_ARSR"/>
    <property type="match status" value="1"/>
</dbReference>
<evidence type="ECO:0000256" key="1">
    <source>
        <dbReference type="ARBA" id="ARBA00023125"/>
    </source>
</evidence>
<dbReference type="Gene3D" id="1.10.10.10">
    <property type="entry name" value="Winged helix-like DNA-binding domain superfamily/Winged helix DNA-binding domain"/>
    <property type="match status" value="1"/>
</dbReference>
<accession>A0ABW4LRM7</accession>
<comment type="caution">
    <text evidence="2">The sequence shown here is derived from an EMBL/GenBank/DDBJ whole genome shotgun (WGS) entry which is preliminary data.</text>
</comment>
<dbReference type="InterPro" id="IPR011991">
    <property type="entry name" value="ArsR-like_HTH"/>
</dbReference>
<dbReference type="SUPFAM" id="SSF46785">
    <property type="entry name" value="Winged helix' DNA-binding domain"/>
    <property type="match status" value="1"/>
</dbReference>
<proteinExistence type="predicted"/>
<protein>
    <submittedName>
        <fullName evidence="2">ArsR/SmtB family transcription factor</fullName>
    </submittedName>
</protein>
<dbReference type="RefSeq" id="WP_377929045.1">
    <property type="nucleotide sequence ID" value="NZ_JBHUEM010000024.1"/>
</dbReference>
<keyword evidence="1" id="KW-0238">DNA-binding</keyword>